<dbReference type="RefSeq" id="WP_056945794.1">
    <property type="nucleotide sequence ID" value="NZ_AYYS01000004.1"/>
</dbReference>
<dbReference type="AlphaFoldDB" id="A0A1L6XCT9"/>
<dbReference type="KEGG" id="lah:LA20533_05800"/>
<dbReference type="SUPFAM" id="SSF55486">
    <property type="entry name" value="Metalloproteases ('zincins'), catalytic domain"/>
    <property type="match status" value="1"/>
</dbReference>
<dbReference type="InterPro" id="IPR001818">
    <property type="entry name" value="Pept_M10_metallopeptidase"/>
</dbReference>
<feature type="region of interest" description="Disordered" evidence="6">
    <location>
        <begin position="43"/>
        <end position="62"/>
    </location>
</feature>
<dbReference type="Proteomes" id="UP000185499">
    <property type="component" value="Chromosome"/>
</dbReference>
<dbReference type="GO" id="GO:0004222">
    <property type="term" value="F:metalloendopeptidase activity"/>
    <property type="evidence" value="ECO:0007669"/>
    <property type="project" value="InterPro"/>
</dbReference>
<proteinExistence type="predicted"/>
<dbReference type="EMBL" id="CP018888">
    <property type="protein sequence ID" value="APT18801.1"/>
    <property type="molecule type" value="Genomic_DNA"/>
</dbReference>
<keyword evidence="2" id="KW-0479">Metal-binding</keyword>
<keyword evidence="4" id="KW-0862">Zinc</keyword>
<keyword evidence="3" id="KW-0378">Hydrolase</keyword>
<dbReference type="PANTHER" id="PTHR10201">
    <property type="entry name" value="MATRIX METALLOPROTEINASE"/>
    <property type="match status" value="1"/>
</dbReference>
<evidence type="ECO:0000259" key="7">
    <source>
        <dbReference type="SMART" id="SM00235"/>
    </source>
</evidence>
<evidence type="ECO:0000256" key="1">
    <source>
        <dbReference type="ARBA" id="ARBA00022670"/>
    </source>
</evidence>
<gene>
    <name evidence="8" type="ORF">LA20533_05800</name>
</gene>
<dbReference type="PANTHER" id="PTHR10201:SF323">
    <property type="entry name" value="MATRIX METALLOPROTEINASE-21"/>
    <property type="match status" value="1"/>
</dbReference>
<dbReference type="SMART" id="SM00235">
    <property type="entry name" value="ZnMc"/>
    <property type="match status" value="1"/>
</dbReference>
<evidence type="ECO:0000256" key="5">
    <source>
        <dbReference type="ARBA" id="ARBA00023049"/>
    </source>
</evidence>
<accession>A0A1L6XCT9</accession>
<feature type="compositionally biased region" description="Polar residues" evidence="6">
    <location>
        <begin position="43"/>
        <end position="58"/>
    </location>
</feature>
<name>A0A1L6XCT9_9LACO</name>
<dbReference type="OrthoDB" id="2148705at2"/>
<organism evidence="8 9">
    <name type="scientific">Amylolactobacillus amylophilus DSM 20533 = JCM 1125</name>
    <dbReference type="NCBI Taxonomy" id="1423721"/>
    <lineage>
        <taxon>Bacteria</taxon>
        <taxon>Bacillati</taxon>
        <taxon>Bacillota</taxon>
        <taxon>Bacilli</taxon>
        <taxon>Lactobacillales</taxon>
        <taxon>Lactobacillaceae</taxon>
        <taxon>Amylolactobacillus</taxon>
    </lineage>
</organism>
<evidence type="ECO:0000256" key="2">
    <source>
        <dbReference type="ARBA" id="ARBA00022723"/>
    </source>
</evidence>
<keyword evidence="5" id="KW-0482">Metalloprotease</keyword>
<dbReference type="GO" id="GO:0006508">
    <property type="term" value="P:proteolysis"/>
    <property type="evidence" value="ECO:0007669"/>
    <property type="project" value="UniProtKB-KW"/>
</dbReference>
<dbReference type="GO" id="GO:0031012">
    <property type="term" value="C:extracellular matrix"/>
    <property type="evidence" value="ECO:0007669"/>
    <property type="project" value="InterPro"/>
</dbReference>
<evidence type="ECO:0000313" key="9">
    <source>
        <dbReference type="Proteomes" id="UP000185499"/>
    </source>
</evidence>
<dbReference type="GO" id="GO:0008270">
    <property type="term" value="F:zinc ion binding"/>
    <property type="evidence" value="ECO:0007669"/>
    <property type="project" value="InterPro"/>
</dbReference>
<reference evidence="8 9" key="1">
    <citation type="submission" date="2016-12" db="EMBL/GenBank/DDBJ databases">
        <title>The whole genome sequencing and assembly of Lactobacillus amylophilus DSM 20533T strain.</title>
        <authorList>
            <person name="Lee Y.-J."/>
            <person name="Yi H."/>
            <person name="Bahn Y.-S."/>
            <person name="Kim J.F."/>
            <person name="Lee D.-W."/>
        </authorList>
    </citation>
    <scope>NUCLEOTIDE SEQUENCE [LARGE SCALE GENOMIC DNA]</scope>
    <source>
        <strain evidence="8 9">DSM 20533</strain>
    </source>
</reference>
<feature type="domain" description="Peptidase metallopeptidase" evidence="7">
    <location>
        <begin position="74"/>
        <end position="226"/>
    </location>
</feature>
<keyword evidence="9" id="KW-1185">Reference proteome</keyword>
<dbReference type="InterPro" id="IPR024079">
    <property type="entry name" value="MetalloPept_cat_dom_sf"/>
</dbReference>
<sequence>MRRFMRMFWLTLLVIGGLFVYRNYDYLRVNFWPLVEQKIAQVTSQKDQTADSTNTAPVGTTEDDAVTPVESIVAETKLSNVYYYVFEDNAPASVRNVFEEAVVIYNETGLVELKSGTPADTENKITFGIYTNEEAANQNGLSELGRGGPNIIKYTGWTSYVVNRGSARLNLAGTNAVRLSVAIHELGHVLGLAHSTNRNSVMYPIDQGKTGLQDVDIRALQTIYAN</sequence>
<evidence type="ECO:0000256" key="4">
    <source>
        <dbReference type="ARBA" id="ARBA00022833"/>
    </source>
</evidence>
<dbReference type="Pfam" id="PF00413">
    <property type="entry name" value="Peptidase_M10"/>
    <property type="match status" value="1"/>
</dbReference>
<evidence type="ECO:0000256" key="6">
    <source>
        <dbReference type="SAM" id="MobiDB-lite"/>
    </source>
</evidence>
<protein>
    <recommendedName>
        <fullName evidence="7">Peptidase metallopeptidase domain-containing protein</fullName>
    </recommendedName>
</protein>
<evidence type="ECO:0000256" key="3">
    <source>
        <dbReference type="ARBA" id="ARBA00022801"/>
    </source>
</evidence>
<evidence type="ECO:0000313" key="8">
    <source>
        <dbReference type="EMBL" id="APT18801.1"/>
    </source>
</evidence>
<dbReference type="Gene3D" id="3.40.390.10">
    <property type="entry name" value="Collagenase (Catalytic Domain)"/>
    <property type="match status" value="1"/>
</dbReference>
<keyword evidence="1" id="KW-0645">Protease</keyword>
<dbReference type="InterPro" id="IPR006026">
    <property type="entry name" value="Peptidase_Metallo"/>
</dbReference>